<evidence type="ECO:0000256" key="4">
    <source>
        <dbReference type="ARBA" id="ARBA00022679"/>
    </source>
</evidence>
<organism evidence="10 11">
    <name type="scientific">Funneliformis mosseae</name>
    <name type="common">Endomycorrhizal fungus</name>
    <name type="synonym">Glomus mosseae</name>
    <dbReference type="NCBI Taxonomy" id="27381"/>
    <lineage>
        <taxon>Eukaryota</taxon>
        <taxon>Fungi</taxon>
        <taxon>Fungi incertae sedis</taxon>
        <taxon>Mucoromycota</taxon>
        <taxon>Glomeromycotina</taxon>
        <taxon>Glomeromycetes</taxon>
        <taxon>Glomerales</taxon>
        <taxon>Glomeraceae</taxon>
        <taxon>Funneliformis</taxon>
    </lineage>
</organism>
<keyword evidence="4" id="KW-0808">Transferase</keyword>
<gene>
    <name evidence="10" type="ORF">FMOSSE_LOCUS4981</name>
</gene>
<evidence type="ECO:0000256" key="5">
    <source>
        <dbReference type="ARBA" id="ARBA00022692"/>
    </source>
</evidence>
<keyword evidence="11" id="KW-1185">Reference proteome</keyword>
<dbReference type="AlphaFoldDB" id="A0A9N9FA81"/>
<evidence type="ECO:0000256" key="6">
    <source>
        <dbReference type="ARBA" id="ARBA00022989"/>
    </source>
</evidence>
<sequence length="410" mass="48609">MISIQDFPPKLPFQIFRIAFVIPYFVFIAFSLEPPKTKLRYFSLIVIIIYLLALPLVYRGEYEEIEISPIAALAFGWSFKMMIWLKRCLYAEKEKQIGPFYLTMFFWRTLPNDDTKVKKKDSKLTIREINLNIIQRVALVFLKWVLFEMCYRWLTYNVPDIPEESYPVRIFNWVTKGIPALNQFLLLYYAVGTSVIILSLSLGYDFFLVLNGLLLRFLITLNNDKEILFLEKQQIKYIKEWCISMAYDTKHIFMYPYFSTSPRDLWSNRWQLFLKESFKELAYLPARNLFINKSKRFSELIGVLAAFAMSALLHEYLLLIFLNKYSGEHLFFFMLHGIILVIWEGITGSTRETDSKKSLLKSILQRSVMMIIILFTLPGFVEPFARHPHWFISSAFTSYKRDPTLDFHYS</sequence>
<feature type="transmembrane region" description="Helical" evidence="8">
    <location>
        <begin position="300"/>
        <end position="323"/>
    </location>
</feature>
<dbReference type="Pfam" id="PF13813">
    <property type="entry name" value="MBOAT_2"/>
    <property type="match status" value="1"/>
</dbReference>
<dbReference type="GO" id="GO:0008374">
    <property type="term" value="F:O-acyltransferase activity"/>
    <property type="evidence" value="ECO:0007669"/>
    <property type="project" value="InterPro"/>
</dbReference>
<evidence type="ECO:0000259" key="9">
    <source>
        <dbReference type="Pfam" id="PF13813"/>
    </source>
</evidence>
<dbReference type="PANTHER" id="PTHR31595">
    <property type="entry name" value="LONG-CHAIN-ALCOHOL O-FATTY-ACYLTRANSFERASE 3-RELATED"/>
    <property type="match status" value="1"/>
</dbReference>
<reference evidence="10" key="1">
    <citation type="submission" date="2021-06" db="EMBL/GenBank/DDBJ databases">
        <authorList>
            <person name="Kallberg Y."/>
            <person name="Tangrot J."/>
            <person name="Rosling A."/>
        </authorList>
    </citation>
    <scope>NUCLEOTIDE SEQUENCE</scope>
    <source>
        <strain evidence="10">87-6 pot B 2015</strain>
    </source>
</reference>
<comment type="caution">
    <text evidence="10">The sequence shown here is derived from an EMBL/GenBank/DDBJ whole genome shotgun (WGS) entry which is preliminary data.</text>
</comment>
<evidence type="ECO:0000313" key="10">
    <source>
        <dbReference type="EMBL" id="CAG8519984.1"/>
    </source>
</evidence>
<keyword evidence="7 8" id="KW-0472">Membrane</keyword>
<evidence type="ECO:0000313" key="11">
    <source>
        <dbReference type="Proteomes" id="UP000789375"/>
    </source>
</evidence>
<evidence type="ECO:0000256" key="7">
    <source>
        <dbReference type="ARBA" id="ARBA00023136"/>
    </source>
</evidence>
<protein>
    <submittedName>
        <fullName evidence="10">7696_t:CDS:1</fullName>
    </submittedName>
</protein>
<dbReference type="PANTHER" id="PTHR31595:SF57">
    <property type="entry name" value="OS04G0481900 PROTEIN"/>
    <property type="match status" value="1"/>
</dbReference>
<dbReference type="EMBL" id="CAJVPP010000891">
    <property type="protein sequence ID" value="CAG8519984.1"/>
    <property type="molecule type" value="Genomic_DNA"/>
</dbReference>
<name>A0A9N9FA81_FUNMO</name>
<dbReference type="GO" id="GO:0006629">
    <property type="term" value="P:lipid metabolic process"/>
    <property type="evidence" value="ECO:0007669"/>
    <property type="project" value="InterPro"/>
</dbReference>
<feature type="transmembrane region" description="Helical" evidence="8">
    <location>
        <begin position="329"/>
        <end position="346"/>
    </location>
</feature>
<evidence type="ECO:0000256" key="1">
    <source>
        <dbReference type="ARBA" id="ARBA00004141"/>
    </source>
</evidence>
<feature type="transmembrane region" description="Helical" evidence="8">
    <location>
        <begin position="15"/>
        <end position="32"/>
    </location>
</feature>
<comment type="subcellular location">
    <subcellularLocation>
        <location evidence="1">Membrane</location>
        <topology evidence="1">Multi-pass membrane protein</topology>
    </subcellularLocation>
</comment>
<evidence type="ECO:0000256" key="8">
    <source>
        <dbReference type="SAM" id="Phobius"/>
    </source>
</evidence>
<feature type="transmembrane region" description="Helical" evidence="8">
    <location>
        <begin position="186"/>
        <end position="210"/>
    </location>
</feature>
<dbReference type="Proteomes" id="UP000789375">
    <property type="component" value="Unassembled WGS sequence"/>
</dbReference>
<comment type="pathway">
    <text evidence="2">Secondary metabolite biosynthesis.</text>
</comment>
<evidence type="ECO:0000256" key="2">
    <source>
        <dbReference type="ARBA" id="ARBA00005179"/>
    </source>
</evidence>
<accession>A0A9N9FA81</accession>
<comment type="similarity">
    <text evidence="3">Belongs to the wax synthase family.</text>
</comment>
<feature type="transmembrane region" description="Helical" evidence="8">
    <location>
        <begin position="65"/>
        <end position="85"/>
    </location>
</feature>
<proteinExistence type="inferred from homology"/>
<dbReference type="InterPro" id="IPR032805">
    <property type="entry name" value="Wax_synthase_dom"/>
</dbReference>
<dbReference type="InterPro" id="IPR044851">
    <property type="entry name" value="Wax_synthase"/>
</dbReference>
<keyword evidence="6 8" id="KW-1133">Transmembrane helix</keyword>
<evidence type="ECO:0000256" key="3">
    <source>
        <dbReference type="ARBA" id="ARBA00007282"/>
    </source>
</evidence>
<keyword evidence="5 8" id="KW-0812">Transmembrane</keyword>
<feature type="transmembrane region" description="Helical" evidence="8">
    <location>
        <begin position="367"/>
        <end position="385"/>
    </location>
</feature>
<feature type="domain" description="Wax synthase" evidence="9">
    <location>
        <begin position="251"/>
        <end position="333"/>
    </location>
</feature>
<dbReference type="GO" id="GO:0016020">
    <property type="term" value="C:membrane"/>
    <property type="evidence" value="ECO:0007669"/>
    <property type="project" value="UniProtKB-SubCell"/>
</dbReference>
<feature type="transmembrane region" description="Helical" evidence="8">
    <location>
        <begin position="39"/>
        <end position="59"/>
    </location>
</feature>